<evidence type="ECO:0000256" key="1">
    <source>
        <dbReference type="ARBA" id="ARBA00022723"/>
    </source>
</evidence>
<dbReference type="PANTHER" id="PTHR35848:SF6">
    <property type="entry name" value="CUPIN TYPE-2 DOMAIN-CONTAINING PROTEIN"/>
    <property type="match status" value="1"/>
</dbReference>
<dbReference type="RefSeq" id="WP_013179379.1">
    <property type="nucleotide sequence ID" value="NC_014221.1"/>
</dbReference>
<name>D7CVV9_TRURR</name>
<dbReference type="OrthoDB" id="9180677at2"/>
<dbReference type="InterPro" id="IPR014710">
    <property type="entry name" value="RmlC-like_jellyroll"/>
</dbReference>
<dbReference type="eggNOG" id="COG0662">
    <property type="taxonomic scope" value="Bacteria"/>
</dbReference>
<protein>
    <submittedName>
        <fullName evidence="3">Cupin 2 conserved barrel domain protein</fullName>
    </submittedName>
</protein>
<feature type="domain" description="Cupin type-2" evidence="2">
    <location>
        <begin position="25"/>
        <end position="95"/>
    </location>
</feature>
<dbReference type="GO" id="GO:0046872">
    <property type="term" value="F:metal ion binding"/>
    <property type="evidence" value="ECO:0007669"/>
    <property type="project" value="UniProtKB-KW"/>
</dbReference>
<evidence type="ECO:0000259" key="2">
    <source>
        <dbReference type="Pfam" id="PF07883"/>
    </source>
</evidence>
<reference evidence="4" key="1">
    <citation type="submission" date="2010-05" db="EMBL/GenBank/DDBJ databases">
        <title>The complete genome of Truepera radiovictris DSM 17093.</title>
        <authorList>
            <consortium name="US DOE Joint Genome Institute (JGI-PGF)"/>
            <person name="Lucas S."/>
            <person name="Copeland A."/>
            <person name="Lapidus A."/>
            <person name="Glavina del Rio T."/>
            <person name="Dalin E."/>
            <person name="Tice H."/>
            <person name="Bruce D."/>
            <person name="Goodwin L."/>
            <person name="Pitluck S."/>
            <person name="Kyrpides N."/>
            <person name="Mavromatis K."/>
            <person name="Ovchinnikova G."/>
            <person name="Munk A.C."/>
            <person name="Detter J.C."/>
            <person name="Han C."/>
            <person name="Tapia R."/>
            <person name="Land M."/>
            <person name="Hauser L."/>
            <person name="Markowitz V."/>
            <person name="Cheng J.-F."/>
            <person name="Hugenholtz P."/>
            <person name="Woyke T."/>
            <person name="Wu D."/>
            <person name="Tindall B."/>
            <person name="Pomrenke H.G."/>
            <person name="Brambilla E."/>
            <person name="Klenk H.-P."/>
            <person name="Eisen J.A."/>
        </authorList>
    </citation>
    <scope>NUCLEOTIDE SEQUENCE [LARGE SCALE GENOMIC DNA]</scope>
    <source>
        <strain evidence="4">DSM 17093 / CIP 108686 / LMG 22925 / RQ-24</strain>
    </source>
</reference>
<dbReference type="InterPro" id="IPR011051">
    <property type="entry name" value="RmlC_Cupin_sf"/>
</dbReference>
<dbReference type="SUPFAM" id="SSF51182">
    <property type="entry name" value="RmlC-like cupins"/>
    <property type="match status" value="1"/>
</dbReference>
<dbReference type="Proteomes" id="UP000000379">
    <property type="component" value="Chromosome"/>
</dbReference>
<sequence>MKLLQLEFNHFFEVVAETKRAQAAVMTLPPGQRTGGEDNVHETSDQWLFVVSGRGEATVAGERVTLAPGSLLIIEAGETHEIAAQSAEPLRTLNLYTPPEY</sequence>
<proteinExistence type="predicted"/>
<dbReference type="HOGENOM" id="CLU_090569_2_0_0"/>
<keyword evidence="1" id="KW-0479">Metal-binding</keyword>
<reference evidence="3 4" key="2">
    <citation type="journal article" date="2011" name="Stand. Genomic Sci.">
        <title>Complete genome sequence of Truepera radiovictrix type strain (RQ-24).</title>
        <authorList>
            <person name="Ivanova N."/>
            <person name="Rohde C."/>
            <person name="Munk C."/>
            <person name="Nolan M."/>
            <person name="Lucas S."/>
            <person name="Del Rio T.G."/>
            <person name="Tice H."/>
            <person name="Deshpande S."/>
            <person name="Cheng J.F."/>
            <person name="Tapia R."/>
            <person name="Han C."/>
            <person name="Goodwin L."/>
            <person name="Pitluck S."/>
            <person name="Liolios K."/>
            <person name="Mavromatis K."/>
            <person name="Mikhailova N."/>
            <person name="Pati A."/>
            <person name="Chen A."/>
            <person name="Palaniappan K."/>
            <person name="Land M."/>
            <person name="Hauser L."/>
            <person name="Chang Y.J."/>
            <person name="Jeffries C.D."/>
            <person name="Brambilla E."/>
            <person name="Rohde M."/>
            <person name="Goker M."/>
            <person name="Tindall B.J."/>
            <person name="Woyke T."/>
            <person name="Bristow J."/>
            <person name="Eisen J.A."/>
            <person name="Markowitz V."/>
            <person name="Hugenholtz P."/>
            <person name="Kyrpides N.C."/>
            <person name="Klenk H.P."/>
            <person name="Lapidus A."/>
        </authorList>
    </citation>
    <scope>NUCLEOTIDE SEQUENCE [LARGE SCALE GENOMIC DNA]</scope>
    <source>
        <strain evidence="4">DSM 17093 / CIP 108686 / LMG 22925 / RQ-24</strain>
    </source>
</reference>
<organism evidence="3 4">
    <name type="scientific">Truepera radiovictrix (strain DSM 17093 / CIP 108686 / LMG 22925 / RQ-24)</name>
    <dbReference type="NCBI Taxonomy" id="649638"/>
    <lineage>
        <taxon>Bacteria</taxon>
        <taxon>Thermotogati</taxon>
        <taxon>Deinococcota</taxon>
        <taxon>Deinococci</taxon>
        <taxon>Trueperales</taxon>
        <taxon>Trueperaceae</taxon>
        <taxon>Truepera</taxon>
    </lineage>
</organism>
<dbReference type="CDD" id="cd07006">
    <property type="entry name" value="cupin_XcTcmJ-like"/>
    <property type="match status" value="1"/>
</dbReference>
<dbReference type="InterPro" id="IPR013096">
    <property type="entry name" value="Cupin_2"/>
</dbReference>
<dbReference type="Gene3D" id="2.60.120.10">
    <property type="entry name" value="Jelly Rolls"/>
    <property type="match status" value="1"/>
</dbReference>
<dbReference type="KEGG" id="tra:Trad_2922"/>
<evidence type="ECO:0000313" key="4">
    <source>
        <dbReference type="Proteomes" id="UP000000379"/>
    </source>
</evidence>
<dbReference type="PANTHER" id="PTHR35848">
    <property type="entry name" value="OXALATE-BINDING PROTEIN"/>
    <property type="match status" value="1"/>
</dbReference>
<dbReference type="Pfam" id="PF07883">
    <property type="entry name" value="Cupin_2"/>
    <property type="match status" value="1"/>
</dbReference>
<keyword evidence="4" id="KW-1185">Reference proteome</keyword>
<accession>D7CVV9</accession>
<gene>
    <name evidence="3" type="ordered locus">Trad_2922</name>
</gene>
<dbReference type="EMBL" id="CP002049">
    <property type="protein sequence ID" value="ADI16020.1"/>
    <property type="molecule type" value="Genomic_DNA"/>
</dbReference>
<evidence type="ECO:0000313" key="3">
    <source>
        <dbReference type="EMBL" id="ADI16020.1"/>
    </source>
</evidence>
<dbReference type="AlphaFoldDB" id="D7CVV9"/>
<dbReference type="STRING" id="649638.Trad_2922"/>
<dbReference type="InterPro" id="IPR051610">
    <property type="entry name" value="GPI/OXD"/>
</dbReference>